<evidence type="ECO:0000256" key="4">
    <source>
        <dbReference type="PROSITE-ProRule" id="PRU00134"/>
    </source>
</evidence>
<evidence type="ECO:0000313" key="7">
    <source>
        <dbReference type="Proteomes" id="UP000693970"/>
    </source>
</evidence>
<keyword evidence="3" id="KW-0862">Zinc</keyword>
<keyword evidence="1" id="KW-0479">Metal-binding</keyword>
<keyword evidence="2 4" id="KW-0863">Zinc-finger</keyword>
<dbReference type="OrthoDB" id="58802at2759"/>
<dbReference type="Pfam" id="PF01753">
    <property type="entry name" value="zf-MYND"/>
    <property type="match status" value="1"/>
</dbReference>
<gene>
    <name evidence="6" type="ORF">IV203_021161</name>
</gene>
<keyword evidence="7" id="KW-1185">Reference proteome</keyword>
<dbReference type="AlphaFoldDB" id="A0A9K3KHC8"/>
<proteinExistence type="predicted"/>
<dbReference type="Proteomes" id="UP000693970">
    <property type="component" value="Unassembled WGS sequence"/>
</dbReference>
<dbReference type="PROSITE" id="PS01360">
    <property type="entry name" value="ZF_MYND_1"/>
    <property type="match status" value="1"/>
</dbReference>
<reference evidence="6" key="1">
    <citation type="journal article" date="2021" name="Sci. Rep.">
        <title>Diploid genomic architecture of Nitzschia inconspicua, an elite biomass production diatom.</title>
        <authorList>
            <person name="Oliver A."/>
            <person name="Podell S."/>
            <person name="Pinowska A."/>
            <person name="Traller J.C."/>
            <person name="Smith S.R."/>
            <person name="McClure R."/>
            <person name="Beliaev A."/>
            <person name="Bohutskyi P."/>
            <person name="Hill E.A."/>
            <person name="Rabines A."/>
            <person name="Zheng H."/>
            <person name="Allen L.Z."/>
            <person name="Kuo A."/>
            <person name="Grigoriev I.V."/>
            <person name="Allen A.E."/>
            <person name="Hazlebeck D."/>
            <person name="Allen E.E."/>
        </authorList>
    </citation>
    <scope>NUCLEOTIDE SEQUENCE</scope>
    <source>
        <strain evidence="6">Hildebrandi</strain>
    </source>
</reference>
<evidence type="ECO:0000256" key="3">
    <source>
        <dbReference type="ARBA" id="ARBA00022833"/>
    </source>
</evidence>
<dbReference type="PROSITE" id="PS50865">
    <property type="entry name" value="ZF_MYND_2"/>
    <property type="match status" value="1"/>
</dbReference>
<name>A0A9K3KHC8_9STRA</name>
<evidence type="ECO:0000256" key="1">
    <source>
        <dbReference type="ARBA" id="ARBA00022723"/>
    </source>
</evidence>
<accession>A0A9K3KHC8</accession>
<dbReference type="InterPro" id="IPR002893">
    <property type="entry name" value="Znf_MYND"/>
</dbReference>
<evidence type="ECO:0000259" key="5">
    <source>
        <dbReference type="PROSITE" id="PS50865"/>
    </source>
</evidence>
<dbReference type="GO" id="GO:0008270">
    <property type="term" value="F:zinc ion binding"/>
    <property type="evidence" value="ECO:0007669"/>
    <property type="project" value="UniProtKB-KW"/>
</dbReference>
<reference evidence="6" key="2">
    <citation type="submission" date="2021-04" db="EMBL/GenBank/DDBJ databases">
        <authorList>
            <person name="Podell S."/>
        </authorList>
    </citation>
    <scope>NUCLEOTIDE SEQUENCE</scope>
    <source>
        <strain evidence="6">Hildebrandi</strain>
    </source>
</reference>
<sequence>MAASNDEPSPCANCGNDAIKECGQCHRVVYCNRDCQKADWKKHKNICFPQGAKCIRCLEIIDDNNLRQCQVPHPVHLLDDAGSSFSYGSGGASTWNFSCRACFKNFTREGQNYNERDTAPITKGAKFCFSGSHTIKPLPDTDLRRVTNDAMVLNAGPNLQKQIDAIPVTMPHVRILTIQSAGGYDDSIQPKLEVSMPELETLQLIDVAFQKVTLNQQLTPKIEDLTMQNIPDECQLTVLLPELKTFSMHYYGPSSDESWIHEMLATSTKLVSFDSYKLRVGPELTFAGNSLQSINLHRAELLHSLTLYAPNLHHLSLQGCYNFEGTFTILDSHPRFAPVRSQSPFVVNTLNACLSPAIQRTLQSNPRIVWEDDGDATNPLEAHFASWQSGW</sequence>
<comment type="caution">
    <text evidence="6">The sequence shown here is derived from an EMBL/GenBank/DDBJ whole genome shotgun (WGS) entry which is preliminary data.</text>
</comment>
<protein>
    <submittedName>
        <fullName evidence="6">MYND finger domain containing protein</fullName>
    </submittedName>
</protein>
<evidence type="ECO:0000313" key="6">
    <source>
        <dbReference type="EMBL" id="KAG7343216.1"/>
    </source>
</evidence>
<dbReference type="EMBL" id="JAGRRH010000024">
    <property type="protein sequence ID" value="KAG7343216.1"/>
    <property type="molecule type" value="Genomic_DNA"/>
</dbReference>
<organism evidence="6 7">
    <name type="scientific">Nitzschia inconspicua</name>
    <dbReference type="NCBI Taxonomy" id="303405"/>
    <lineage>
        <taxon>Eukaryota</taxon>
        <taxon>Sar</taxon>
        <taxon>Stramenopiles</taxon>
        <taxon>Ochrophyta</taxon>
        <taxon>Bacillariophyta</taxon>
        <taxon>Bacillariophyceae</taxon>
        <taxon>Bacillariophycidae</taxon>
        <taxon>Bacillariales</taxon>
        <taxon>Bacillariaceae</taxon>
        <taxon>Nitzschia</taxon>
    </lineage>
</organism>
<evidence type="ECO:0000256" key="2">
    <source>
        <dbReference type="ARBA" id="ARBA00022771"/>
    </source>
</evidence>
<feature type="domain" description="MYND-type" evidence="5">
    <location>
        <begin position="11"/>
        <end position="47"/>
    </location>
</feature>